<name>A0AA88MVZ2_TACVA</name>
<organism evidence="2 3">
    <name type="scientific">Tachysurus vachellii</name>
    <name type="common">Darkbarbel catfish</name>
    <name type="synonym">Pelteobagrus vachellii</name>
    <dbReference type="NCBI Taxonomy" id="175792"/>
    <lineage>
        <taxon>Eukaryota</taxon>
        <taxon>Metazoa</taxon>
        <taxon>Chordata</taxon>
        <taxon>Craniata</taxon>
        <taxon>Vertebrata</taxon>
        <taxon>Euteleostomi</taxon>
        <taxon>Actinopterygii</taxon>
        <taxon>Neopterygii</taxon>
        <taxon>Teleostei</taxon>
        <taxon>Ostariophysi</taxon>
        <taxon>Siluriformes</taxon>
        <taxon>Bagridae</taxon>
        <taxon>Tachysurus</taxon>
    </lineage>
</organism>
<comment type="caution">
    <text evidence="2">The sequence shown here is derived from an EMBL/GenBank/DDBJ whole genome shotgun (WGS) entry which is preliminary data.</text>
</comment>
<dbReference type="EMBL" id="JAVHJS010000010">
    <property type="protein sequence ID" value="KAK2846142.1"/>
    <property type="molecule type" value="Genomic_DNA"/>
</dbReference>
<dbReference type="AlphaFoldDB" id="A0AA88MVZ2"/>
<keyword evidence="3" id="KW-1185">Reference proteome</keyword>
<feature type="region of interest" description="Disordered" evidence="1">
    <location>
        <begin position="1"/>
        <end position="20"/>
    </location>
</feature>
<dbReference type="Proteomes" id="UP001187315">
    <property type="component" value="Unassembled WGS sequence"/>
</dbReference>
<feature type="compositionally biased region" description="Basic and acidic residues" evidence="1">
    <location>
        <begin position="1"/>
        <end position="13"/>
    </location>
</feature>
<evidence type="ECO:0000256" key="1">
    <source>
        <dbReference type="SAM" id="MobiDB-lite"/>
    </source>
</evidence>
<evidence type="ECO:0000313" key="2">
    <source>
        <dbReference type="EMBL" id="KAK2846142.1"/>
    </source>
</evidence>
<evidence type="ECO:0000313" key="3">
    <source>
        <dbReference type="Proteomes" id="UP001187315"/>
    </source>
</evidence>
<reference evidence="2" key="1">
    <citation type="submission" date="2023-08" db="EMBL/GenBank/DDBJ databases">
        <title>Pelteobagrus vachellii genome.</title>
        <authorList>
            <person name="Liu H."/>
        </authorList>
    </citation>
    <scope>NUCLEOTIDE SEQUENCE</scope>
    <source>
        <strain evidence="2">PRFRI_2022a</strain>
        <tissue evidence="2">Muscle</tissue>
    </source>
</reference>
<proteinExistence type="predicted"/>
<protein>
    <submittedName>
        <fullName evidence="2">Uncharacterized protein</fullName>
    </submittedName>
</protein>
<accession>A0AA88MVZ2</accession>
<gene>
    <name evidence="2" type="ORF">Q7C36_010996</name>
</gene>
<sequence length="143" mass="15617">MEKQVGWKEKARNGGESGTQIERLRWRRASGLAPQLPGLCPPHGAGLNRARRSRCQRLGSGGAEEEFNTSSLALNADVRGFAPRAMADELAMSLQPWFYSAGDDSLLFLLCFPSVCFVTCWTRPSRRRGTPSSSLPGLLSGMC</sequence>